<evidence type="ECO:0000313" key="9">
    <source>
        <dbReference type="Proteomes" id="UP000280881"/>
    </source>
</evidence>
<organism evidence="8 9">
    <name type="scientific">Thermovibrio guaymasensis</name>
    <dbReference type="NCBI Taxonomy" id="240167"/>
    <lineage>
        <taxon>Bacteria</taxon>
        <taxon>Pseudomonadati</taxon>
        <taxon>Aquificota</taxon>
        <taxon>Aquificia</taxon>
        <taxon>Desulfurobacteriales</taxon>
        <taxon>Desulfurobacteriaceae</taxon>
        <taxon>Thermovibrio</taxon>
    </lineage>
</organism>
<name>A0A420W7E3_9BACT</name>
<comment type="similarity">
    <text evidence="2 4">Belongs to the flagella basal body rod proteins family.</text>
</comment>
<reference evidence="8 9" key="1">
    <citation type="submission" date="2018-10" db="EMBL/GenBank/DDBJ databases">
        <title>Genomic Encyclopedia of Type Strains, Phase IV (KMG-IV): sequencing the most valuable type-strain genomes for metagenomic binning, comparative biology and taxonomic classification.</title>
        <authorList>
            <person name="Goeker M."/>
        </authorList>
    </citation>
    <scope>NUCLEOTIDE SEQUENCE [LARGE SCALE GENOMIC DNA]</scope>
    <source>
        <strain evidence="8 9">DSM 15521</strain>
    </source>
</reference>
<evidence type="ECO:0000256" key="1">
    <source>
        <dbReference type="ARBA" id="ARBA00004117"/>
    </source>
</evidence>
<evidence type="ECO:0000259" key="6">
    <source>
        <dbReference type="Pfam" id="PF06429"/>
    </source>
</evidence>
<evidence type="ECO:0000256" key="4">
    <source>
        <dbReference type="RuleBase" id="RU362116"/>
    </source>
</evidence>
<sequence>MALTVQALYILAAGEERASEQLDTVTNNIANVNTPGFKKLLEEEMSQHIPNNGGNAYNLLVFPRFKATHVVLSQGPLKKTGAPLDLALEGKGFFAVKAKGGELYTRNGHFFVDALGRLVDSKGNPVLDISGKEIVLQGNKEVTVTKDGVVYQDGVRVAVLKIVDFDSVNPVGDSYYQGKGTPRATDARVLQGYLEGSNVNVTKEMVNLIEAQRRFEMYGNILRGLGQMNLKSNEIGKV</sequence>
<evidence type="ECO:0000259" key="5">
    <source>
        <dbReference type="Pfam" id="PF00460"/>
    </source>
</evidence>
<accession>A0A420W7E3</accession>
<dbReference type="InterPro" id="IPR019776">
    <property type="entry name" value="Flagellar_basal_body_rod_CS"/>
</dbReference>
<dbReference type="PANTHER" id="PTHR30435:SF19">
    <property type="entry name" value="FLAGELLAR BASAL-BODY ROD PROTEIN FLGG"/>
    <property type="match status" value="1"/>
</dbReference>
<protein>
    <submittedName>
        <fullName evidence="8">Flagellar basal-body rod protein FlgG</fullName>
    </submittedName>
</protein>
<dbReference type="Proteomes" id="UP000280881">
    <property type="component" value="Unassembled WGS sequence"/>
</dbReference>
<dbReference type="InterPro" id="IPR037925">
    <property type="entry name" value="FlgE/F/G-like"/>
</dbReference>
<comment type="subcellular location">
    <subcellularLocation>
        <location evidence="1 4">Bacterial flagellum basal body</location>
    </subcellularLocation>
</comment>
<dbReference type="GO" id="GO:0030694">
    <property type="term" value="C:bacterial-type flagellum basal body, rod"/>
    <property type="evidence" value="ECO:0007669"/>
    <property type="project" value="InterPro"/>
</dbReference>
<dbReference type="InterPro" id="IPR001444">
    <property type="entry name" value="Flag_bb_rod_N"/>
</dbReference>
<dbReference type="OrthoDB" id="9804559at2"/>
<gene>
    <name evidence="8" type="ORF">C7457_0099</name>
</gene>
<dbReference type="NCBIfam" id="TIGR03506">
    <property type="entry name" value="FlgEFG_subfam"/>
    <property type="match status" value="1"/>
</dbReference>
<proteinExistence type="inferred from homology"/>
<dbReference type="InterPro" id="IPR020013">
    <property type="entry name" value="Flagellar_FlgE/F/G"/>
</dbReference>
<keyword evidence="3 4" id="KW-0975">Bacterial flagellum</keyword>
<dbReference type="GO" id="GO:0071978">
    <property type="term" value="P:bacterial-type flagellum-dependent swarming motility"/>
    <property type="evidence" value="ECO:0007669"/>
    <property type="project" value="TreeGrafter"/>
</dbReference>
<feature type="domain" description="Flagellar hook protein FlgE/F/G-like D1" evidence="7">
    <location>
        <begin position="87"/>
        <end position="151"/>
    </location>
</feature>
<evidence type="ECO:0000256" key="3">
    <source>
        <dbReference type="ARBA" id="ARBA00023143"/>
    </source>
</evidence>
<dbReference type="SUPFAM" id="SSF117143">
    <property type="entry name" value="Flagellar hook protein flgE"/>
    <property type="match status" value="1"/>
</dbReference>
<evidence type="ECO:0000259" key="7">
    <source>
        <dbReference type="Pfam" id="PF22692"/>
    </source>
</evidence>
<dbReference type="Pfam" id="PF00460">
    <property type="entry name" value="Flg_bb_rod"/>
    <property type="match status" value="1"/>
</dbReference>
<keyword evidence="8" id="KW-0966">Cell projection</keyword>
<dbReference type="Pfam" id="PF22692">
    <property type="entry name" value="LlgE_F_G_D1"/>
    <property type="match status" value="1"/>
</dbReference>
<dbReference type="AlphaFoldDB" id="A0A420W7E3"/>
<dbReference type="PROSITE" id="PS00588">
    <property type="entry name" value="FLAGELLA_BB_ROD"/>
    <property type="match status" value="1"/>
</dbReference>
<feature type="domain" description="Flagellar basal body rod protein N-terminal" evidence="5">
    <location>
        <begin position="9"/>
        <end position="38"/>
    </location>
</feature>
<dbReference type="RefSeq" id="WP_121169438.1">
    <property type="nucleotide sequence ID" value="NZ_RBIE01000001.1"/>
</dbReference>
<dbReference type="NCBIfam" id="TIGR02490">
    <property type="entry name" value="flgF"/>
    <property type="match status" value="1"/>
</dbReference>
<evidence type="ECO:0000313" key="8">
    <source>
        <dbReference type="EMBL" id="RKQ63236.1"/>
    </source>
</evidence>
<dbReference type="PANTHER" id="PTHR30435">
    <property type="entry name" value="FLAGELLAR PROTEIN"/>
    <property type="match status" value="1"/>
</dbReference>
<feature type="domain" description="Flagellar basal-body/hook protein C-terminal" evidence="6">
    <location>
        <begin position="191"/>
        <end position="231"/>
    </location>
</feature>
<dbReference type="InterPro" id="IPR010930">
    <property type="entry name" value="Flg_bb/hook_C_dom"/>
</dbReference>
<keyword evidence="8" id="KW-0969">Cilium</keyword>
<dbReference type="InterPro" id="IPR012836">
    <property type="entry name" value="FlgF"/>
</dbReference>
<dbReference type="Pfam" id="PF06429">
    <property type="entry name" value="Flg_bbr_C"/>
    <property type="match status" value="1"/>
</dbReference>
<keyword evidence="9" id="KW-1185">Reference proteome</keyword>
<evidence type="ECO:0000256" key="2">
    <source>
        <dbReference type="ARBA" id="ARBA00009677"/>
    </source>
</evidence>
<comment type="caution">
    <text evidence="8">The sequence shown here is derived from an EMBL/GenBank/DDBJ whole genome shotgun (WGS) entry which is preliminary data.</text>
</comment>
<dbReference type="InterPro" id="IPR053967">
    <property type="entry name" value="LlgE_F_G-like_D1"/>
</dbReference>
<keyword evidence="8" id="KW-0282">Flagellum</keyword>
<dbReference type="EMBL" id="RBIE01000001">
    <property type="protein sequence ID" value="RKQ63236.1"/>
    <property type="molecule type" value="Genomic_DNA"/>
</dbReference>